<feature type="compositionally biased region" description="Polar residues" evidence="7">
    <location>
        <begin position="1"/>
        <end position="22"/>
    </location>
</feature>
<evidence type="ECO:0000256" key="1">
    <source>
        <dbReference type="ARBA" id="ARBA00022527"/>
    </source>
</evidence>
<dbReference type="eggNOG" id="KOG0580">
    <property type="taxonomic scope" value="Eukaryota"/>
</dbReference>
<dbReference type="Pfam" id="PF00069">
    <property type="entry name" value="Pkinase"/>
    <property type="match status" value="1"/>
</dbReference>
<dbReference type="PANTHER" id="PTHR24345:SF0">
    <property type="entry name" value="CELL CYCLE SERINE_THREONINE-PROTEIN KINASE CDC5_MSD2"/>
    <property type="match status" value="1"/>
</dbReference>
<evidence type="ECO:0000259" key="8">
    <source>
        <dbReference type="PROSITE" id="PS50011"/>
    </source>
</evidence>
<keyword evidence="1" id="KW-0723">Serine/threonine-protein kinase</keyword>
<dbReference type="Proteomes" id="UP000000600">
    <property type="component" value="Unassembled WGS sequence"/>
</dbReference>
<evidence type="ECO:0000256" key="5">
    <source>
        <dbReference type="ARBA" id="ARBA00022840"/>
    </source>
</evidence>
<dbReference type="InterPro" id="IPR000719">
    <property type="entry name" value="Prot_kinase_dom"/>
</dbReference>
<dbReference type="GeneID" id="5019202"/>
<dbReference type="GO" id="GO:0004683">
    <property type="term" value="F:calcium/calmodulin-dependent protein kinase activity"/>
    <property type="evidence" value="ECO:0000318"/>
    <property type="project" value="GO_Central"/>
</dbReference>
<dbReference type="PROSITE" id="PS00108">
    <property type="entry name" value="PROTEIN_KINASE_ST"/>
    <property type="match status" value="1"/>
</dbReference>
<dbReference type="InterPro" id="IPR011009">
    <property type="entry name" value="Kinase-like_dom_sf"/>
</dbReference>
<dbReference type="GO" id="GO:0005524">
    <property type="term" value="F:ATP binding"/>
    <property type="evidence" value="ECO:0007669"/>
    <property type="project" value="UniProtKB-UniRule"/>
</dbReference>
<dbReference type="HOGENOM" id="CLU_332176_0_0_1"/>
<dbReference type="EMBL" id="CT868041">
    <property type="protein sequence ID" value="CAK66020.1"/>
    <property type="molecule type" value="Genomic_DNA"/>
</dbReference>
<dbReference type="PANTHER" id="PTHR24345">
    <property type="entry name" value="SERINE/THREONINE-PROTEIN KINASE PLK"/>
    <property type="match status" value="1"/>
</dbReference>
<dbReference type="RefSeq" id="XP_001433417.1">
    <property type="nucleotide sequence ID" value="XM_001433380.1"/>
</dbReference>
<keyword evidence="4" id="KW-0418">Kinase</keyword>
<evidence type="ECO:0000256" key="7">
    <source>
        <dbReference type="SAM" id="MobiDB-lite"/>
    </source>
</evidence>
<dbReference type="GO" id="GO:0005516">
    <property type="term" value="F:calmodulin binding"/>
    <property type="evidence" value="ECO:0000318"/>
    <property type="project" value="GO_Central"/>
</dbReference>
<keyword evidence="10" id="KW-1185">Reference proteome</keyword>
<dbReference type="OrthoDB" id="306879at2759"/>
<dbReference type="InParanoid" id="A0C5F3"/>
<keyword evidence="5 6" id="KW-0067">ATP-binding</keyword>
<gene>
    <name evidence="9" type="ORF">GSPATT00006519001</name>
</gene>
<dbReference type="STRING" id="5888.A0C5F3"/>
<dbReference type="GO" id="GO:0009931">
    <property type="term" value="F:calcium-dependent protein serine/threonine kinase activity"/>
    <property type="evidence" value="ECO:0000318"/>
    <property type="project" value="GO_Central"/>
</dbReference>
<dbReference type="Gene3D" id="3.30.200.20">
    <property type="entry name" value="Phosphorylase Kinase, domain 1"/>
    <property type="match status" value="1"/>
</dbReference>
<feature type="binding site" evidence="6">
    <location>
        <position position="638"/>
    </location>
    <ligand>
        <name>ATP</name>
        <dbReference type="ChEBI" id="CHEBI:30616"/>
    </ligand>
</feature>
<dbReference type="SUPFAM" id="SSF56112">
    <property type="entry name" value="Protein kinase-like (PK-like)"/>
    <property type="match status" value="1"/>
</dbReference>
<organism evidence="9 10">
    <name type="scientific">Paramecium tetraurelia</name>
    <dbReference type="NCBI Taxonomy" id="5888"/>
    <lineage>
        <taxon>Eukaryota</taxon>
        <taxon>Sar</taxon>
        <taxon>Alveolata</taxon>
        <taxon>Ciliophora</taxon>
        <taxon>Intramacronucleata</taxon>
        <taxon>Oligohymenophorea</taxon>
        <taxon>Peniculida</taxon>
        <taxon>Parameciidae</taxon>
        <taxon>Paramecium</taxon>
    </lineage>
</organism>
<protein>
    <recommendedName>
        <fullName evidence="8">Protein kinase domain-containing protein</fullName>
    </recommendedName>
</protein>
<dbReference type="PROSITE" id="PS00107">
    <property type="entry name" value="PROTEIN_KINASE_ATP"/>
    <property type="match status" value="1"/>
</dbReference>
<dbReference type="OMA" id="LIFEMMY"/>
<keyword evidence="3 6" id="KW-0547">Nucleotide-binding</keyword>
<dbReference type="KEGG" id="ptm:GSPATT00006519001"/>
<evidence type="ECO:0000256" key="4">
    <source>
        <dbReference type="ARBA" id="ARBA00022777"/>
    </source>
</evidence>
<dbReference type="FunFam" id="3.30.200.20:FF:001020">
    <property type="entry name" value="Predicted protein"/>
    <property type="match status" value="1"/>
</dbReference>
<dbReference type="SMART" id="SM00220">
    <property type="entry name" value="S_TKc"/>
    <property type="match status" value="1"/>
</dbReference>
<sequence>MSDTVYQNQSLKSQTNVQSNNQIKKDKPVITQIIRQPSIPQIRISKNNRSSNYQPTPTKLNSEKQITLQQLSRDYTSIESTMLFNSQICLNQFAVQNQVTKPTITISGSIAPQENLSKKQQLKKVNETITQPREIKLKVQTKEDLQISTKSILKDDENDNVNSLNFRTKSLMFGDLAVLNFYRKKVDCNRINHTMQIIQKLNKFKKDDQSQTPSNFPILEINPIKAQLQQQFNPAVPSNQVKLIQIKQDDSDEQNVNKLNFSMNQLTLQNEIQNKKDKAISSKETHFRAPLKQESKRHIQQSLSFNTNIIFDVKESFIQSFPCRSISFSQIQVDTSSKESNSIKMNQKTIEDNQALVIQSVNLNDKFQFAFLVRDKIEINNNQIWLSQTLIKDHNIPIQASEQKDNPIQKLHKFILIRDYDRNVSSSKLPQISQTQLIVNTEQDSFAQQSPLVTKNQFTFEHLRKDQSNESSKIVQEMMPYNFDNEVEITFNDQIQTKDKPQYPTLLEMNRMKIEKIKQIIIGTKSPKDLLKPNLEVKEEIGQKFSSSKLNTVSDASPKFKNLSVHGSKVFDDAIKTVLQKEKLRSSSIDKATMHMQMSKNQSSVLNRFKKIKYLGRGKMSDVYSVIDKKTGMALALKIIQKSLIKSKGLANLVSNEIKIQMYLVHSNILKCFGVIDDIKQIALILELSDQTLHSLIRNQKLSRRQMINILFQILSAINHLHNLGIIHRDIKPENILLCQDVIKLADLGISIRANNSSQYCGTIGYMAPEIKEYQNYTAKVDCYSVGVLIFEMMYQKLPSQTLSQIKNPEKDPLIDLMNNLIEMDQYIRFSCQQALNHEVFKDFKQNQFGKPQLQKEMVRLL</sequence>
<dbReference type="Gene3D" id="1.10.510.10">
    <property type="entry name" value="Transferase(Phosphotransferase) domain 1"/>
    <property type="match status" value="1"/>
</dbReference>
<feature type="compositionally biased region" description="Polar residues" evidence="7">
    <location>
        <begin position="47"/>
        <end position="61"/>
    </location>
</feature>
<dbReference type="InterPro" id="IPR008271">
    <property type="entry name" value="Ser/Thr_kinase_AS"/>
</dbReference>
<dbReference type="FunFam" id="1.10.510.10:FF:001178">
    <property type="entry name" value="Uncharacterized protein"/>
    <property type="match status" value="1"/>
</dbReference>
<feature type="region of interest" description="Disordered" evidence="7">
    <location>
        <begin position="40"/>
        <end position="61"/>
    </location>
</feature>
<dbReference type="InterPro" id="IPR017441">
    <property type="entry name" value="Protein_kinase_ATP_BS"/>
</dbReference>
<accession>A0C5F3</accession>
<dbReference type="PROSITE" id="PS50011">
    <property type="entry name" value="PROTEIN_KINASE_DOM"/>
    <property type="match status" value="1"/>
</dbReference>
<evidence type="ECO:0000256" key="3">
    <source>
        <dbReference type="ARBA" id="ARBA00022741"/>
    </source>
</evidence>
<evidence type="ECO:0000313" key="9">
    <source>
        <dbReference type="EMBL" id="CAK66020.1"/>
    </source>
</evidence>
<name>A0C5F3_PARTE</name>
<evidence type="ECO:0000313" key="10">
    <source>
        <dbReference type="Proteomes" id="UP000000600"/>
    </source>
</evidence>
<proteinExistence type="predicted"/>
<dbReference type="AlphaFoldDB" id="A0C5F3"/>
<reference evidence="9 10" key="1">
    <citation type="journal article" date="2006" name="Nature">
        <title>Global trends of whole-genome duplications revealed by the ciliate Paramecium tetraurelia.</title>
        <authorList>
            <consortium name="Genoscope"/>
            <person name="Aury J.-M."/>
            <person name="Jaillon O."/>
            <person name="Duret L."/>
            <person name="Noel B."/>
            <person name="Jubin C."/>
            <person name="Porcel B.M."/>
            <person name="Segurens B."/>
            <person name="Daubin V."/>
            <person name="Anthouard V."/>
            <person name="Aiach N."/>
            <person name="Arnaiz O."/>
            <person name="Billaut A."/>
            <person name="Beisson J."/>
            <person name="Blanc I."/>
            <person name="Bouhouche K."/>
            <person name="Camara F."/>
            <person name="Duharcourt S."/>
            <person name="Guigo R."/>
            <person name="Gogendeau D."/>
            <person name="Katinka M."/>
            <person name="Keller A.-M."/>
            <person name="Kissmehl R."/>
            <person name="Klotz C."/>
            <person name="Koll F."/>
            <person name="Le Moue A."/>
            <person name="Lepere C."/>
            <person name="Malinsky S."/>
            <person name="Nowacki M."/>
            <person name="Nowak J.K."/>
            <person name="Plattner H."/>
            <person name="Poulain J."/>
            <person name="Ruiz F."/>
            <person name="Serrano V."/>
            <person name="Zagulski M."/>
            <person name="Dessen P."/>
            <person name="Betermier M."/>
            <person name="Weissenbach J."/>
            <person name="Scarpelli C."/>
            <person name="Schachter V."/>
            <person name="Sperling L."/>
            <person name="Meyer E."/>
            <person name="Cohen J."/>
            <person name="Wincker P."/>
        </authorList>
    </citation>
    <scope>NUCLEOTIDE SEQUENCE [LARGE SCALE GENOMIC DNA]</scope>
    <source>
        <strain evidence="9 10">Stock d4-2</strain>
    </source>
</reference>
<evidence type="ECO:0000256" key="2">
    <source>
        <dbReference type="ARBA" id="ARBA00022679"/>
    </source>
</evidence>
<dbReference type="GO" id="GO:0005634">
    <property type="term" value="C:nucleus"/>
    <property type="evidence" value="ECO:0000318"/>
    <property type="project" value="GO_Central"/>
</dbReference>
<dbReference type="GO" id="GO:0035556">
    <property type="term" value="P:intracellular signal transduction"/>
    <property type="evidence" value="ECO:0000318"/>
    <property type="project" value="GO_Central"/>
</dbReference>
<feature type="region of interest" description="Disordered" evidence="7">
    <location>
        <begin position="1"/>
        <end position="24"/>
    </location>
</feature>
<evidence type="ECO:0000256" key="6">
    <source>
        <dbReference type="PROSITE-ProRule" id="PRU10141"/>
    </source>
</evidence>
<keyword evidence="2" id="KW-0808">Transferase</keyword>
<feature type="domain" description="Protein kinase" evidence="8">
    <location>
        <begin position="609"/>
        <end position="841"/>
    </location>
</feature>
<dbReference type="GO" id="GO:0005737">
    <property type="term" value="C:cytoplasm"/>
    <property type="evidence" value="ECO:0000318"/>
    <property type="project" value="GO_Central"/>
</dbReference>